<dbReference type="RefSeq" id="NP_986341.1">
    <property type="nucleotide sequence ID" value="NM_211403.1"/>
</dbReference>
<reference evidence="10" key="2">
    <citation type="journal article" date="2013" name="G3 (Bethesda)">
        <title>Genomes of Ashbya fungi isolated from insects reveal four mating-type loci, numerous translocations, lack of transposons, and distinct gene duplications.</title>
        <authorList>
            <person name="Dietrich F.S."/>
            <person name="Voegeli S."/>
            <person name="Kuo S."/>
            <person name="Philippsen P."/>
        </authorList>
    </citation>
    <scope>GENOME REANNOTATION</scope>
    <source>
        <strain evidence="10">ATCC 10895 / CBS 109.51 / FGSC 9923 / NRRL Y-1056</strain>
    </source>
</reference>
<dbReference type="GO" id="GO:0004181">
    <property type="term" value="F:metallocarboxypeptidase activity"/>
    <property type="evidence" value="ECO:0007669"/>
    <property type="project" value="InterPro"/>
</dbReference>
<feature type="chain" id="PRO_5004286603" evidence="8">
    <location>
        <begin position="32"/>
        <end position="563"/>
    </location>
</feature>
<keyword evidence="4" id="KW-0378">Hydrolase</keyword>
<dbReference type="Proteomes" id="UP000000591">
    <property type="component" value="Chromosome VII"/>
</dbReference>
<keyword evidence="10" id="KW-1185">Reference proteome</keyword>
<proteinExistence type="inferred from homology"/>
<dbReference type="GO" id="GO:0046872">
    <property type="term" value="F:metal ion binding"/>
    <property type="evidence" value="ECO:0007669"/>
    <property type="project" value="UniProtKB-KW"/>
</dbReference>
<evidence type="ECO:0000256" key="2">
    <source>
        <dbReference type="ARBA" id="ARBA00022670"/>
    </source>
</evidence>
<dbReference type="OrthoDB" id="3064516at2759"/>
<dbReference type="HOGENOM" id="CLU_021802_11_0_1"/>
<evidence type="ECO:0000313" key="10">
    <source>
        <dbReference type="Proteomes" id="UP000000591"/>
    </source>
</evidence>
<keyword evidence="8" id="KW-0732">Signal</keyword>
<dbReference type="KEGG" id="ago:AGOS_AGL326W"/>
<dbReference type="GO" id="GO:0051603">
    <property type="term" value="P:proteolysis involved in protein catabolic process"/>
    <property type="evidence" value="ECO:0000318"/>
    <property type="project" value="GO_Central"/>
</dbReference>
<evidence type="ECO:0000256" key="8">
    <source>
        <dbReference type="SAM" id="SignalP"/>
    </source>
</evidence>
<accession>Q751M3</accession>
<evidence type="ECO:0000256" key="6">
    <source>
        <dbReference type="PIRSR" id="PIRSR037217-1"/>
    </source>
</evidence>
<evidence type="ECO:0000256" key="7">
    <source>
        <dbReference type="PIRSR" id="PIRSR037217-2"/>
    </source>
</evidence>
<reference evidence="9 10" key="1">
    <citation type="journal article" date="2004" name="Science">
        <title>The Ashbya gossypii genome as a tool for mapping the ancient Saccharomyces cerevisiae genome.</title>
        <authorList>
            <person name="Dietrich F.S."/>
            <person name="Voegeli S."/>
            <person name="Brachat S."/>
            <person name="Lerch A."/>
            <person name="Gates K."/>
            <person name="Steiner S."/>
            <person name="Mohr C."/>
            <person name="Pohlmann R."/>
            <person name="Luedi P."/>
            <person name="Choi S."/>
            <person name="Wing R.A."/>
            <person name="Flavier A."/>
            <person name="Gaffney T.D."/>
            <person name="Philippsen P."/>
        </authorList>
    </citation>
    <scope>NUCLEOTIDE SEQUENCE [LARGE SCALE GENOMIC DNA]</scope>
    <source>
        <strain evidence="10">ATCC 10895 / CBS 109.51 / FGSC 9923 / NRRL Y-1056</strain>
    </source>
</reference>
<evidence type="ECO:0000256" key="4">
    <source>
        <dbReference type="ARBA" id="ARBA00022801"/>
    </source>
</evidence>
<protein>
    <submittedName>
        <fullName evidence="9">AGL326Wp</fullName>
    </submittedName>
</protein>
<dbReference type="PANTHER" id="PTHR45962:SF1">
    <property type="entry name" value="N-FATTY-ACYL-AMINO ACID SYNTHASE_HYDROLASE PM20D1"/>
    <property type="match status" value="1"/>
</dbReference>
<keyword evidence="5 7" id="KW-0862">Zinc</keyword>
<evidence type="ECO:0000256" key="3">
    <source>
        <dbReference type="ARBA" id="ARBA00022723"/>
    </source>
</evidence>
<dbReference type="InParanoid" id="Q751M3"/>
<feature type="signal peptide" evidence="8">
    <location>
        <begin position="1"/>
        <end position="31"/>
    </location>
</feature>
<dbReference type="Gene3D" id="3.40.630.10">
    <property type="entry name" value="Zn peptidases"/>
    <property type="match status" value="1"/>
</dbReference>
<dbReference type="SUPFAM" id="SSF53187">
    <property type="entry name" value="Zn-dependent exopeptidases"/>
    <property type="match status" value="1"/>
</dbReference>
<dbReference type="InterPro" id="IPR047177">
    <property type="entry name" value="Pept_M20A"/>
</dbReference>
<feature type="binding site" evidence="7">
    <location>
        <position position="194"/>
    </location>
    <ligand>
        <name>Zn(2+)</name>
        <dbReference type="ChEBI" id="CHEBI:29105"/>
        <label>1</label>
    </ligand>
</feature>
<evidence type="ECO:0000313" key="9">
    <source>
        <dbReference type="EMBL" id="AAS54165.1"/>
    </source>
</evidence>
<dbReference type="PANTHER" id="PTHR45962">
    <property type="entry name" value="N-FATTY-ACYL-AMINO ACID SYNTHASE/HYDROLASE PM20D1"/>
    <property type="match status" value="1"/>
</dbReference>
<dbReference type="GeneID" id="4622634"/>
<dbReference type="STRING" id="284811.Q751M3"/>
<dbReference type="PIRSF" id="PIRSF037217">
    <property type="entry name" value="Carboxypeptidase_S"/>
    <property type="match status" value="1"/>
</dbReference>
<feature type="binding site" evidence="7">
    <location>
        <position position="194"/>
    </location>
    <ligand>
        <name>Zn(2+)</name>
        <dbReference type="ChEBI" id="CHEBI:29105"/>
        <label>2</label>
    </ligand>
</feature>
<dbReference type="EMBL" id="AE016820">
    <property type="protein sequence ID" value="AAS54165.1"/>
    <property type="molecule type" value="Genomic_DNA"/>
</dbReference>
<dbReference type="eggNOG" id="KOG2275">
    <property type="taxonomic scope" value="Eukaryota"/>
</dbReference>
<gene>
    <name evidence="9" type="ORF">AGOS_AGL326W</name>
</gene>
<keyword evidence="2" id="KW-0645">Protease</keyword>
<keyword evidence="3 7" id="KW-0479">Metal-binding</keyword>
<dbReference type="InterPro" id="IPR017141">
    <property type="entry name" value="Pept_M20_carboxypep"/>
</dbReference>
<feature type="active site" description="Proton acceptor" evidence="6">
    <location>
        <position position="229"/>
    </location>
</feature>
<dbReference type="GO" id="GO:0000328">
    <property type="term" value="C:fungal-type vacuole lumen"/>
    <property type="evidence" value="ECO:0000318"/>
    <property type="project" value="GO_Central"/>
</dbReference>
<dbReference type="GO" id="GO:0004180">
    <property type="term" value="F:carboxypeptidase activity"/>
    <property type="evidence" value="ECO:0000318"/>
    <property type="project" value="GO_Central"/>
</dbReference>
<name>Q751M3_EREGS</name>
<organism evidence="9 10">
    <name type="scientific">Eremothecium gossypii (strain ATCC 10895 / CBS 109.51 / FGSC 9923 / NRRL Y-1056)</name>
    <name type="common">Yeast</name>
    <name type="synonym">Ashbya gossypii</name>
    <dbReference type="NCBI Taxonomy" id="284811"/>
    <lineage>
        <taxon>Eukaryota</taxon>
        <taxon>Fungi</taxon>
        <taxon>Dikarya</taxon>
        <taxon>Ascomycota</taxon>
        <taxon>Saccharomycotina</taxon>
        <taxon>Saccharomycetes</taxon>
        <taxon>Saccharomycetales</taxon>
        <taxon>Saccharomycetaceae</taxon>
        <taxon>Eremothecium</taxon>
    </lineage>
</organism>
<dbReference type="AlphaFoldDB" id="Q751M3"/>
<comment type="similarity">
    <text evidence="1">Belongs to the peptidase M20A family.</text>
</comment>
<sequence length="563" mass="62521">MMFAAWPLGQPISFATALALLACFSAQTARSAVVSSEVTGASLPSCWDVSKPQGGFGDHLQQILHNSTLSNLTVEKLQRAVQIPSAWVVDAADCCTAVKSDTETYKQFKRLHEQLSRDFPLVWCKLKVETVNELGLLVTWPGSDSGAKPALISANMDVIVQDQDDLSTSSQFEGKIENEQKQRRTNIHGRGAFDKSHLVGLLEALEYTLETDPSFQPKRTIVLALGFDEQLGGELGAAEISKKLESQYGSDSFSVVLGKDVAGVVETYGAYLAPIGVATKQDVRFTFRFNFSDMYRTSPLMPTNEFRIFGNISDALNRFPERYDFTKANPLTSLFQCAANDFKYMPEEQIKDLLAALEDQDANNRFTDFLRSQPTNYAGFAFTTVQQFSFIHGGSIHAVRPEYLQFEIKESLTLDTSVELRTELIKAALKEVGPMGLIVNGEVIDAIDSGITCEVLVDADTKDEPSPNSDDLELLASTIKGLYEDSIFPDLPDKPSKLNVGTSFSAIKTDSSHYKNLSKHVYYFRPGFFQDFVIPSFNTRKEHVGVQTLLYTVAFFYQYVHSL</sequence>
<feature type="active site" evidence="6">
    <location>
        <position position="157"/>
    </location>
</feature>
<evidence type="ECO:0000256" key="5">
    <source>
        <dbReference type="ARBA" id="ARBA00022833"/>
    </source>
</evidence>
<evidence type="ECO:0000256" key="1">
    <source>
        <dbReference type="ARBA" id="ARBA00006247"/>
    </source>
</evidence>